<dbReference type="EMBL" id="CP003043">
    <property type="protein sequence ID" value="AFS01241.1"/>
    <property type="molecule type" value="Genomic_DNA"/>
</dbReference>
<dbReference type="OrthoDB" id="5363652at2"/>
<reference evidence="1 2" key="1">
    <citation type="journal article" date="2012" name="J. Biotechnol.">
        <title>Insights into the completely annotated genome of Lactobacillus buchneri CD034, a strain isolated from stable grass silage.</title>
        <authorList>
            <person name="Heinl S."/>
            <person name="Wibberg D."/>
            <person name="Eikmeyer F."/>
            <person name="Szczepanowski R."/>
            <person name="Blom J."/>
            <person name="Linke B."/>
            <person name="Goesmann A."/>
            <person name="Grabherr R."/>
            <person name="Schwab H."/>
            <person name="Puhler A."/>
            <person name="Schluter A."/>
        </authorList>
    </citation>
    <scope>NUCLEOTIDE SEQUENCE [LARGE SCALE GENOMIC DNA]</scope>
    <source>
        <strain evidence="1 2">CD034</strain>
    </source>
</reference>
<dbReference type="KEGG" id="lbn:LBUCD034_2268"/>
<dbReference type="STRING" id="1071400.LBUCD034_2268"/>
<keyword evidence="2" id="KW-1185">Reference proteome</keyword>
<protein>
    <submittedName>
        <fullName evidence="1">Putative abortive infection bacteriophage resistance protein</fullName>
    </submittedName>
</protein>
<organism evidence="1 2">
    <name type="scientific">Lentilactobacillus buchneri subsp. silagei CD034</name>
    <dbReference type="NCBI Taxonomy" id="1071400"/>
    <lineage>
        <taxon>Bacteria</taxon>
        <taxon>Bacillati</taxon>
        <taxon>Bacillota</taxon>
        <taxon>Bacilli</taxon>
        <taxon>Lactobacillales</taxon>
        <taxon>Lactobacillaceae</taxon>
        <taxon>Lentilactobacillus</taxon>
        <taxon>Lentilactobacillus buchneri subsp. silagei</taxon>
    </lineage>
</organism>
<dbReference type="Pfam" id="PF07751">
    <property type="entry name" value="Abi_2"/>
    <property type="match status" value="1"/>
</dbReference>
<dbReference type="PATRIC" id="fig|1071400.3.peg.2179"/>
<dbReference type="AlphaFoldDB" id="J9WB26"/>
<evidence type="ECO:0000313" key="1">
    <source>
        <dbReference type="EMBL" id="AFS01241.1"/>
    </source>
</evidence>
<dbReference type="HOGENOM" id="CLU_773365_0_0_9"/>
<evidence type="ECO:0000313" key="2">
    <source>
        <dbReference type="Proteomes" id="UP000007332"/>
    </source>
</evidence>
<sequence>MTIKPWKSRYELAKTLIDERHLQNTNVEEIESTLKKMNYFQLINGLENDLLSQKVPKRFRTETFDDFKRLYKFNKQLESAIFSLIEDFEDQLKTSLAHNFSANHCRTLNDTMQYTNKNNYYNIKNDYQYPFTRYQYKYTYENFDKFELFKPNFIDKLIRNNDFIDPKFYQDPNYVQPPGVTPYHKNNQVAVPLWVTVQTLDFGTLIKMTHYLKPADMTGILSDFNFKPSSRFAFLSALDVIKELRNKCAHGFLIERFSTPEYIKLNRNLVAKLSLDPYHKGGNSVFPSRLKLFDSLKVLGMFVDLRPLGKIFKSLIYQNNKNFSKNSYDLNSRILQDIGAPSYKALKAACVDSVSNRW</sequence>
<name>J9WB26_LENBU</name>
<dbReference type="eggNOG" id="COG4823">
    <property type="taxonomic scope" value="Bacteria"/>
</dbReference>
<accession>J9WB26</accession>
<dbReference type="InterPro" id="IPR011664">
    <property type="entry name" value="Abi_system_AbiD/AbiF-like"/>
</dbReference>
<dbReference type="Proteomes" id="UP000007332">
    <property type="component" value="Chromosome"/>
</dbReference>
<proteinExistence type="predicted"/>
<gene>
    <name evidence="1" type="ORF">LBUCD034_2268</name>
</gene>
<dbReference type="RefSeq" id="WP_014940700.1">
    <property type="nucleotide sequence ID" value="NC_018610.1"/>
</dbReference>